<comment type="caution">
    <text evidence="1">The sequence shown here is derived from an EMBL/GenBank/DDBJ whole genome shotgun (WGS) entry which is preliminary data.</text>
</comment>
<accession>A0A0M0LRJ5</accession>
<keyword evidence="2" id="KW-1185">Reference proteome</keyword>
<evidence type="ECO:0000313" key="1">
    <source>
        <dbReference type="EMBL" id="KOO53368.1"/>
    </source>
</evidence>
<dbReference type="AlphaFoldDB" id="A0A0M0LRJ5"/>
<proteinExistence type="predicted"/>
<gene>
    <name evidence="1" type="ORF">Ctob_016390</name>
</gene>
<reference evidence="2" key="1">
    <citation type="journal article" date="2015" name="PLoS Genet.">
        <title>Genome Sequence and Transcriptome Analyses of Chrysochromulina tobin: Metabolic Tools for Enhanced Algal Fitness in the Prominent Order Prymnesiales (Haptophyceae).</title>
        <authorList>
            <person name="Hovde B.T."/>
            <person name="Deodato C.R."/>
            <person name="Hunsperger H.M."/>
            <person name="Ryken S.A."/>
            <person name="Yost W."/>
            <person name="Jha R.K."/>
            <person name="Patterson J."/>
            <person name="Monnat R.J. Jr."/>
            <person name="Barlow S.B."/>
            <person name="Starkenburg S.R."/>
            <person name="Cattolico R.A."/>
        </authorList>
    </citation>
    <scope>NUCLEOTIDE SEQUENCE</scope>
    <source>
        <strain evidence="2">CCMP291</strain>
    </source>
</reference>
<protein>
    <submittedName>
        <fullName evidence="1">Uncharacterized protein</fullName>
    </submittedName>
</protein>
<evidence type="ECO:0000313" key="2">
    <source>
        <dbReference type="Proteomes" id="UP000037460"/>
    </source>
</evidence>
<dbReference type="Proteomes" id="UP000037460">
    <property type="component" value="Unassembled WGS sequence"/>
</dbReference>
<sequence>MWADEISFKIDGVTITSGTLANSQTYTYSPCLAPGSHFLLLLDSFGDGWHGGYVRINNVNYGTTFTSGASMTFTFNIGSAPAPAPSLSPPVASCPGGTSSVPVQLFTRTWASEISFKIDGVTITSGTLADSQTYTYSRCLAPGSHTLLLLDSFGDGWHGGYVRINNVNYGTTFTSGASMTFTFNV</sequence>
<organism evidence="1 2">
    <name type="scientific">Chrysochromulina tobinii</name>
    <dbReference type="NCBI Taxonomy" id="1460289"/>
    <lineage>
        <taxon>Eukaryota</taxon>
        <taxon>Haptista</taxon>
        <taxon>Haptophyta</taxon>
        <taxon>Prymnesiophyceae</taxon>
        <taxon>Prymnesiales</taxon>
        <taxon>Chrysochromulinaceae</taxon>
        <taxon>Chrysochromulina</taxon>
    </lineage>
</organism>
<name>A0A0M0LRJ5_9EUKA</name>
<dbReference type="EMBL" id="JWZX01000264">
    <property type="protein sequence ID" value="KOO53368.1"/>
    <property type="molecule type" value="Genomic_DNA"/>
</dbReference>